<feature type="domain" description="HTH luxR-type" evidence="3">
    <location>
        <begin position="920"/>
        <end position="985"/>
    </location>
</feature>
<dbReference type="PANTHER" id="PTHR16305:SF35">
    <property type="entry name" value="TRANSCRIPTIONAL ACTIVATOR DOMAIN"/>
    <property type="match status" value="1"/>
</dbReference>
<dbReference type="InterPro" id="IPR036388">
    <property type="entry name" value="WH-like_DNA-bd_sf"/>
</dbReference>
<protein>
    <submittedName>
        <fullName evidence="4">Regulatory LuxR family protein</fullName>
    </submittedName>
</protein>
<dbReference type="GO" id="GO:0003677">
    <property type="term" value="F:DNA binding"/>
    <property type="evidence" value="ECO:0007669"/>
    <property type="project" value="InterPro"/>
</dbReference>
<dbReference type="Gene3D" id="1.10.10.10">
    <property type="entry name" value="Winged helix-like DNA-binding domain superfamily/Winged helix DNA-binding domain"/>
    <property type="match status" value="1"/>
</dbReference>
<dbReference type="AlphaFoldDB" id="A0A4R6JT35"/>
<organism evidence="4 5">
    <name type="scientific">Paractinoplanes brasiliensis</name>
    <dbReference type="NCBI Taxonomy" id="52695"/>
    <lineage>
        <taxon>Bacteria</taxon>
        <taxon>Bacillati</taxon>
        <taxon>Actinomycetota</taxon>
        <taxon>Actinomycetes</taxon>
        <taxon>Micromonosporales</taxon>
        <taxon>Micromonosporaceae</taxon>
        <taxon>Paractinoplanes</taxon>
    </lineage>
</organism>
<dbReference type="InterPro" id="IPR041664">
    <property type="entry name" value="AAA_16"/>
</dbReference>
<dbReference type="SUPFAM" id="SSF52540">
    <property type="entry name" value="P-loop containing nucleoside triphosphate hydrolases"/>
    <property type="match status" value="1"/>
</dbReference>
<dbReference type="Pfam" id="PF00196">
    <property type="entry name" value="GerE"/>
    <property type="match status" value="1"/>
</dbReference>
<evidence type="ECO:0000259" key="3">
    <source>
        <dbReference type="PROSITE" id="PS50043"/>
    </source>
</evidence>
<comment type="caution">
    <text evidence="4">The sequence shown here is derived from an EMBL/GenBank/DDBJ whole genome shotgun (WGS) entry which is preliminary data.</text>
</comment>
<proteinExistence type="predicted"/>
<reference evidence="4 5" key="1">
    <citation type="submission" date="2019-03" db="EMBL/GenBank/DDBJ databases">
        <title>Sequencing the genomes of 1000 actinobacteria strains.</title>
        <authorList>
            <person name="Klenk H.-P."/>
        </authorList>
    </citation>
    <scope>NUCLEOTIDE SEQUENCE [LARGE SCALE GENOMIC DNA]</scope>
    <source>
        <strain evidence="4 5">DSM 43805</strain>
    </source>
</reference>
<accession>A0A4R6JT35</accession>
<dbReference type="InterPro" id="IPR011990">
    <property type="entry name" value="TPR-like_helical_dom_sf"/>
</dbReference>
<dbReference type="PROSITE" id="PS50043">
    <property type="entry name" value="HTH_LUXR_2"/>
    <property type="match status" value="1"/>
</dbReference>
<dbReference type="GO" id="GO:0004016">
    <property type="term" value="F:adenylate cyclase activity"/>
    <property type="evidence" value="ECO:0007669"/>
    <property type="project" value="TreeGrafter"/>
</dbReference>
<dbReference type="InterPro" id="IPR016032">
    <property type="entry name" value="Sig_transdc_resp-reg_C-effctor"/>
</dbReference>
<dbReference type="EMBL" id="SNWR01000001">
    <property type="protein sequence ID" value="TDO37835.1"/>
    <property type="molecule type" value="Genomic_DNA"/>
</dbReference>
<evidence type="ECO:0000313" key="4">
    <source>
        <dbReference type="EMBL" id="TDO37835.1"/>
    </source>
</evidence>
<dbReference type="GO" id="GO:0006355">
    <property type="term" value="P:regulation of DNA-templated transcription"/>
    <property type="evidence" value="ECO:0007669"/>
    <property type="project" value="InterPro"/>
</dbReference>
<dbReference type="InterPro" id="IPR027417">
    <property type="entry name" value="P-loop_NTPase"/>
</dbReference>
<sequence length="989" mass="105443">MTAATFGGPGPAADLGFENLSYPHGMLDLMTAQAHSEVLVGREADLAVLRDALKRARHAEPSTVLVGGEAGVGKTRLVEEFCRGLDPGSVRVLAGQCLELGEEGLPFAPFAGALRELLRAGGREVLDGHEQELARLLPELGPPPEADARRGLLFEAVAAVLGRGPLVLVIEDLHWSDRSTRDLIAFLVRAARLPQLLLIITYRTDELHRGHPLRPFLGELDRVRGVLRLELDRLDREGTAEMLGHLLGAEPGPRLVDAINERAQGNPFFIEQFAGAADPACDIPGSLRDLLLARVDLLPEPAQRVLRVAAVGGTRFGHELLARVAGMDEAALESALRVVVAAQFVMVDGDGDYEFRHALVREAVHDDLLPGEHSRLHARYAQAVEAEPHLVAAGRAAAEVAHHWHAAKDRPRALVTAKIAADEAKCRFAYGEQARLLDRVLQLWEEVPDAETLLGLDHLDLLEESAMAAVDSGEYSRALSLTRAALGDLDCEAEPLRAGRLLVRRAKLLRSAGKSDAAAECDEAFRLLTRAPHGPERVRLLAELAHLISAVDGDRGAEVAQVAMTDANESGDLVAIVSAEVAYGSSCSGRQTANEALPVMREAVDRARAAGDFPSFTRGLISVSDSLFELGRYEESAAAAAEGLPDAGRIGVGRTTGVYLLANHAEALIALGRWDEADTRLAEAARLDPPESMALPWLRLRARIRLARGRDDAESLVARSLTFLRRPYLSTEGRLATLDLGLTAALTDPDPAVAVRTALAALAEPSFEVLPRYAWSLLAHAAAAAARAGYAVSSSGAAGSSSGLPDLSLAARVAEIAARLPQRYPAERAFSAETRAFLEGGAGEWAAAVEAWRSDGHRHELASALVRLAEAHAAAGDRSSAADAIAESVAIASALGATPLVEAADTLNRRLGIRPASTPVPDRDELLTAREREVLRLVAEGHTNGRIAADLYISPKTASVHVSRIIAKLEVSNRGEAAAVARRLGLLDD</sequence>
<dbReference type="Pfam" id="PF13191">
    <property type="entry name" value="AAA_16"/>
    <property type="match status" value="1"/>
</dbReference>
<dbReference type="PRINTS" id="PR00038">
    <property type="entry name" value="HTHLUXR"/>
</dbReference>
<dbReference type="GO" id="GO:0005737">
    <property type="term" value="C:cytoplasm"/>
    <property type="evidence" value="ECO:0007669"/>
    <property type="project" value="TreeGrafter"/>
</dbReference>
<evidence type="ECO:0000313" key="5">
    <source>
        <dbReference type="Proteomes" id="UP000294901"/>
    </source>
</evidence>
<dbReference type="SMART" id="SM00421">
    <property type="entry name" value="HTH_LUXR"/>
    <property type="match status" value="1"/>
</dbReference>
<evidence type="ECO:0000256" key="2">
    <source>
        <dbReference type="ARBA" id="ARBA00022840"/>
    </source>
</evidence>
<dbReference type="PANTHER" id="PTHR16305">
    <property type="entry name" value="TESTICULAR SOLUBLE ADENYLYL CYCLASE"/>
    <property type="match status" value="1"/>
</dbReference>
<name>A0A4R6JT35_9ACTN</name>
<dbReference type="InterPro" id="IPR000792">
    <property type="entry name" value="Tscrpt_reg_LuxR_C"/>
</dbReference>
<dbReference type="SUPFAM" id="SSF48452">
    <property type="entry name" value="TPR-like"/>
    <property type="match status" value="1"/>
</dbReference>
<dbReference type="Gene3D" id="1.25.40.10">
    <property type="entry name" value="Tetratricopeptide repeat domain"/>
    <property type="match status" value="1"/>
</dbReference>
<gene>
    <name evidence="4" type="ORF">C8E87_1470</name>
</gene>
<dbReference type="GO" id="GO:0005524">
    <property type="term" value="F:ATP binding"/>
    <property type="evidence" value="ECO:0007669"/>
    <property type="project" value="UniProtKB-KW"/>
</dbReference>
<keyword evidence="1" id="KW-0547">Nucleotide-binding</keyword>
<keyword evidence="5" id="KW-1185">Reference proteome</keyword>
<dbReference type="SUPFAM" id="SSF46894">
    <property type="entry name" value="C-terminal effector domain of the bipartite response regulators"/>
    <property type="match status" value="1"/>
</dbReference>
<keyword evidence="2" id="KW-0067">ATP-binding</keyword>
<dbReference type="Proteomes" id="UP000294901">
    <property type="component" value="Unassembled WGS sequence"/>
</dbReference>
<dbReference type="CDD" id="cd06170">
    <property type="entry name" value="LuxR_C_like"/>
    <property type="match status" value="1"/>
</dbReference>
<dbReference type="Gene3D" id="3.40.50.300">
    <property type="entry name" value="P-loop containing nucleotide triphosphate hydrolases"/>
    <property type="match status" value="1"/>
</dbReference>
<evidence type="ECO:0000256" key="1">
    <source>
        <dbReference type="ARBA" id="ARBA00022741"/>
    </source>
</evidence>